<sequence length="197" mass="20887">MTILSQPIHKHLKVRDLFMDRRGNGLTADALGAAASKARGPGTTAGGLEPLSHTARVAAHHEVGVAAAGLLDLDLTEALVTGWVKYRALGDAGRRTVGSMAREVVDLVTHRITTSYTPTVDLFIDEVRVASFEFRLELTIDVVGCAAVVAAGQLVAVKGGDLIVKGTLTVEGQTIVTRSKRFDAELVADLRRPVPLT</sequence>
<reference evidence="2" key="1">
    <citation type="submission" date="2016-10" db="EMBL/GenBank/DDBJ databases">
        <authorList>
            <person name="Varghese N."/>
            <person name="Submissions S."/>
        </authorList>
    </citation>
    <scope>NUCLEOTIDE SEQUENCE [LARGE SCALE GENOMIC DNA]</scope>
    <source>
        <strain evidence="2">CGMCC 1.11101</strain>
    </source>
</reference>
<name>A0A1I4ZJ75_9MICO</name>
<evidence type="ECO:0000313" key="2">
    <source>
        <dbReference type="Proteomes" id="UP000198867"/>
    </source>
</evidence>
<dbReference type="OrthoDB" id="7185898at2"/>
<dbReference type="AlphaFoldDB" id="A0A1I4ZJ75"/>
<dbReference type="STRING" id="995034.SAMN05216219_0855"/>
<accession>A0A1I4ZJ75</accession>
<dbReference type="EMBL" id="FOVM01000002">
    <property type="protein sequence ID" value="SFN50316.1"/>
    <property type="molecule type" value="Genomic_DNA"/>
</dbReference>
<dbReference type="RefSeq" id="WP_090709118.1">
    <property type="nucleotide sequence ID" value="NZ_FOVM01000002.1"/>
</dbReference>
<dbReference type="Proteomes" id="UP000198867">
    <property type="component" value="Unassembled WGS sequence"/>
</dbReference>
<protein>
    <submittedName>
        <fullName evidence="1">Uncharacterized protein</fullName>
    </submittedName>
</protein>
<gene>
    <name evidence="1" type="ORF">SAMN05216219_0855</name>
</gene>
<proteinExistence type="predicted"/>
<evidence type="ECO:0000313" key="1">
    <source>
        <dbReference type="EMBL" id="SFN50316.1"/>
    </source>
</evidence>
<keyword evidence="2" id="KW-1185">Reference proteome</keyword>
<organism evidence="1 2">
    <name type="scientific">Mycetocola miduiensis</name>
    <dbReference type="NCBI Taxonomy" id="995034"/>
    <lineage>
        <taxon>Bacteria</taxon>
        <taxon>Bacillati</taxon>
        <taxon>Actinomycetota</taxon>
        <taxon>Actinomycetes</taxon>
        <taxon>Micrococcales</taxon>
        <taxon>Microbacteriaceae</taxon>
        <taxon>Mycetocola</taxon>
    </lineage>
</organism>